<evidence type="ECO:0000256" key="1">
    <source>
        <dbReference type="SAM" id="MobiDB-lite"/>
    </source>
</evidence>
<proteinExistence type="predicted"/>
<dbReference type="GeneTree" id="ENSGT00940000182478"/>
<feature type="region of interest" description="Disordered" evidence="1">
    <location>
        <begin position="54"/>
        <end position="83"/>
    </location>
</feature>
<reference evidence="2" key="3">
    <citation type="submission" date="2025-09" db="UniProtKB">
        <authorList>
            <consortium name="Ensembl"/>
        </authorList>
    </citation>
    <scope>IDENTIFICATION</scope>
</reference>
<reference evidence="2 3" key="1">
    <citation type="submission" date="2022-01" db="EMBL/GenBank/DDBJ databases">
        <title>A chromosome-scale genome assembly of the false clownfish, Amphiprion ocellaris.</title>
        <authorList>
            <person name="Ryu T."/>
        </authorList>
    </citation>
    <scope>NUCLEOTIDE SEQUENCE [LARGE SCALE GENOMIC DNA]</scope>
</reference>
<name>A0A3Q1BMC0_AMPOC</name>
<dbReference type="Ensembl" id="ENSAOCT00000024421.2">
    <property type="protein sequence ID" value="ENSAOCP00000015697.2"/>
    <property type="gene ID" value="ENSAOCG00000001516.2"/>
</dbReference>
<organism evidence="2 3">
    <name type="scientific">Amphiprion ocellaris</name>
    <name type="common">Clown anemonefish</name>
    <dbReference type="NCBI Taxonomy" id="80972"/>
    <lineage>
        <taxon>Eukaryota</taxon>
        <taxon>Metazoa</taxon>
        <taxon>Chordata</taxon>
        <taxon>Craniata</taxon>
        <taxon>Vertebrata</taxon>
        <taxon>Euteleostomi</taxon>
        <taxon>Actinopterygii</taxon>
        <taxon>Neopterygii</taxon>
        <taxon>Teleostei</taxon>
        <taxon>Neoteleostei</taxon>
        <taxon>Acanthomorphata</taxon>
        <taxon>Ovalentaria</taxon>
        <taxon>Pomacentridae</taxon>
        <taxon>Amphiprion</taxon>
    </lineage>
</organism>
<dbReference type="AlphaFoldDB" id="A0A3Q1BMC0"/>
<feature type="compositionally biased region" description="Basic and acidic residues" evidence="1">
    <location>
        <begin position="58"/>
        <end position="73"/>
    </location>
</feature>
<accession>A0A3Q1BMC0</accession>
<reference evidence="2" key="2">
    <citation type="submission" date="2025-08" db="UniProtKB">
        <authorList>
            <consortium name="Ensembl"/>
        </authorList>
    </citation>
    <scope>IDENTIFICATION</scope>
</reference>
<protein>
    <submittedName>
        <fullName evidence="2">Uncharacterized protein</fullName>
    </submittedName>
</protein>
<keyword evidence="3" id="KW-1185">Reference proteome</keyword>
<dbReference type="Proteomes" id="UP001501940">
    <property type="component" value="Chromosome 6"/>
</dbReference>
<sequence>GVSLSITSVSTSLSLNSRYSDQCIFCFSQESQEINKRTVCGGAVFHPVKETFMWQRGSRTERQGGGRKREKEGGQGSDPSVED</sequence>
<evidence type="ECO:0000313" key="3">
    <source>
        <dbReference type="Proteomes" id="UP001501940"/>
    </source>
</evidence>
<evidence type="ECO:0000313" key="2">
    <source>
        <dbReference type="Ensembl" id="ENSAOCP00000015697.2"/>
    </source>
</evidence>